<feature type="compositionally biased region" description="Acidic residues" evidence="7">
    <location>
        <begin position="195"/>
        <end position="213"/>
    </location>
</feature>
<dbReference type="EMBL" id="CABPRJ010002394">
    <property type="protein sequence ID" value="VVC45123.1"/>
    <property type="molecule type" value="Genomic_DNA"/>
</dbReference>
<dbReference type="CDD" id="cd12239">
    <property type="entry name" value="RRM2_RBM40_like"/>
    <property type="match status" value="1"/>
</dbReference>
<dbReference type="InterPro" id="IPR035979">
    <property type="entry name" value="RBD_domain_sf"/>
</dbReference>
<dbReference type="SUPFAM" id="SSF54928">
    <property type="entry name" value="RNA-binding domain, RBD"/>
    <property type="match status" value="2"/>
</dbReference>
<dbReference type="Gene3D" id="3.30.70.330">
    <property type="match status" value="2"/>
</dbReference>
<feature type="domain" description="RRM" evidence="8">
    <location>
        <begin position="4"/>
        <end position="79"/>
    </location>
</feature>
<evidence type="ECO:0000259" key="8">
    <source>
        <dbReference type="PROSITE" id="PS50102"/>
    </source>
</evidence>
<comment type="subcellular location">
    <subcellularLocation>
        <location evidence="1">Nucleus</location>
    </subcellularLocation>
</comment>
<evidence type="ECO:0000256" key="7">
    <source>
        <dbReference type="SAM" id="MobiDB-lite"/>
    </source>
</evidence>
<sequence length="439" mass="50458">MTSSTIIVRHLPPQLSSEQKEEFLRFFGAKYVKILTSKTTEKCTAYARFESQEFAEAVILRLHQKEILGHRLTLELSPNELDVNLIDHTQSLPEPESNTDEVKKLQEAFLNKLNCWTTALDLNHSPPYHLHYSYPDPNPHILSNIANSLACNRKFYYQVLHLMNRMNLPTPFEPVKNIQYNFMKSETADKCTTTDETDPELSESEMESEIEIDTQDHTEPKLSSLKRKLYKDMKPNRLKIKKSIVSVPKKQKIELANVFDTVEYETKKKIEVKVSTELKPVEGPAVDTEGGFGMIYSTKTVTKKEDLNKCESDDDITSDCISKEELTTNRLSKKDMKNMSIFKNYYPGAPSCRLYIKNLAKTVVDNDLKYIYKRFIKSDDLKPGTIFDVRLMKEGRMKGQAFITLPCVENAQQALNETHGFILKDKPMIVQFARSATAK</sequence>
<dbReference type="InterPro" id="IPR000504">
    <property type="entry name" value="RRM_dom"/>
</dbReference>
<keyword evidence="10" id="KW-1185">Reference proteome</keyword>
<keyword evidence="3" id="KW-0677">Repeat</keyword>
<gene>
    <name evidence="9" type="ORF">CINCED_3A016430</name>
</gene>
<feature type="domain" description="RRM" evidence="8">
    <location>
        <begin position="352"/>
        <end position="435"/>
    </location>
</feature>
<dbReference type="GO" id="GO:0005689">
    <property type="term" value="C:U12-type spliceosomal complex"/>
    <property type="evidence" value="ECO:0007669"/>
    <property type="project" value="TreeGrafter"/>
</dbReference>
<organism evidence="9 10">
    <name type="scientific">Cinara cedri</name>
    <dbReference type="NCBI Taxonomy" id="506608"/>
    <lineage>
        <taxon>Eukaryota</taxon>
        <taxon>Metazoa</taxon>
        <taxon>Ecdysozoa</taxon>
        <taxon>Arthropoda</taxon>
        <taxon>Hexapoda</taxon>
        <taxon>Insecta</taxon>
        <taxon>Pterygota</taxon>
        <taxon>Neoptera</taxon>
        <taxon>Paraneoptera</taxon>
        <taxon>Hemiptera</taxon>
        <taxon>Sternorrhyncha</taxon>
        <taxon>Aphidomorpha</taxon>
        <taxon>Aphidoidea</taxon>
        <taxon>Aphididae</taxon>
        <taxon>Lachninae</taxon>
        <taxon>Cinara</taxon>
    </lineage>
</organism>
<dbReference type="SMART" id="SM00360">
    <property type="entry name" value="RRM"/>
    <property type="match status" value="2"/>
</dbReference>
<dbReference type="OrthoDB" id="448399at2759"/>
<name>A0A5E4NSV1_9HEMI</name>
<dbReference type="GO" id="GO:0097157">
    <property type="term" value="F:pre-mRNA intronic binding"/>
    <property type="evidence" value="ECO:0007669"/>
    <property type="project" value="TreeGrafter"/>
</dbReference>
<protein>
    <recommendedName>
        <fullName evidence="2">RNA-binding region-containing protein 3</fullName>
    </recommendedName>
</protein>
<dbReference type="FunFam" id="3.30.70.330:FF:000207">
    <property type="entry name" value="RNA-binding region (RNP1, RRM)-containing 3"/>
    <property type="match status" value="1"/>
</dbReference>
<dbReference type="Pfam" id="PF00076">
    <property type="entry name" value="RRM_1"/>
    <property type="match status" value="2"/>
</dbReference>
<dbReference type="InterPro" id="IPR012677">
    <property type="entry name" value="Nucleotide-bd_a/b_plait_sf"/>
</dbReference>
<evidence type="ECO:0000256" key="4">
    <source>
        <dbReference type="ARBA" id="ARBA00022884"/>
    </source>
</evidence>
<dbReference type="GO" id="GO:0000398">
    <property type="term" value="P:mRNA splicing, via spliceosome"/>
    <property type="evidence" value="ECO:0007669"/>
    <property type="project" value="TreeGrafter"/>
</dbReference>
<proteinExistence type="predicted"/>
<dbReference type="GO" id="GO:0030626">
    <property type="term" value="F:U12 snRNA binding"/>
    <property type="evidence" value="ECO:0007669"/>
    <property type="project" value="TreeGrafter"/>
</dbReference>
<evidence type="ECO:0000256" key="3">
    <source>
        <dbReference type="ARBA" id="ARBA00022737"/>
    </source>
</evidence>
<accession>A0A5E4NSV1</accession>
<dbReference type="PROSITE" id="PS50102">
    <property type="entry name" value="RRM"/>
    <property type="match status" value="2"/>
</dbReference>
<dbReference type="InterPro" id="IPR045164">
    <property type="entry name" value="RBM41/RNPC3"/>
</dbReference>
<evidence type="ECO:0000256" key="5">
    <source>
        <dbReference type="ARBA" id="ARBA00023242"/>
    </source>
</evidence>
<reference evidence="9 10" key="1">
    <citation type="submission" date="2019-08" db="EMBL/GenBank/DDBJ databases">
        <authorList>
            <person name="Alioto T."/>
            <person name="Alioto T."/>
            <person name="Gomez Garrido J."/>
        </authorList>
    </citation>
    <scope>NUCLEOTIDE SEQUENCE [LARGE SCALE GENOMIC DNA]</scope>
</reference>
<evidence type="ECO:0000313" key="9">
    <source>
        <dbReference type="EMBL" id="VVC45123.1"/>
    </source>
</evidence>
<evidence type="ECO:0000256" key="2">
    <source>
        <dbReference type="ARBA" id="ARBA00020364"/>
    </source>
</evidence>
<keyword evidence="5" id="KW-0539">Nucleus</keyword>
<dbReference type="Gene3D" id="6.10.250.610">
    <property type="match status" value="1"/>
</dbReference>
<dbReference type="PANTHER" id="PTHR16105">
    <property type="entry name" value="RNA-BINDING REGION-CONTAINING PROTEIN 3"/>
    <property type="match status" value="1"/>
</dbReference>
<dbReference type="AlphaFoldDB" id="A0A5E4NSV1"/>
<keyword evidence="4 6" id="KW-0694">RNA-binding</keyword>
<dbReference type="PANTHER" id="PTHR16105:SF0">
    <property type="entry name" value="RNA-BINDING REGION-CONTAINING PROTEIN 3"/>
    <property type="match status" value="1"/>
</dbReference>
<feature type="region of interest" description="Disordered" evidence="7">
    <location>
        <begin position="189"/>
        <end position="216"/>
    </location>
</feature>
<dbReference type="Proteomes" id="UP000325440">
    <property type="component" value="Unassembled WGS sequence"/>
</dbReference>
<evidence type="ECO:0000313" key="10">
    <source>
        <dbReference type="Proteomes" id="UP000325440"/>
    </source>
</evidence>
<evidence type="ECO:0000256" key="6">
    <source>
        <dbReference type="PROSITE-ProRule" id="PRU00176"/>
    </source>
</evidence>
<evidence type="ECO:0000256" key="1">
    <source>
        <dbReference type="ARBA" id="ARBA00004123"/>
    </source>
</evidence>